<sequence length="56" mass="6753">MAEEQLPEPFNHYWQMEKELPKMKTPTLEKTNLSKEWISFLEAISTRVNKDLEDEK</sequence>
<dbReference type="AlphaFoldDB" id="A0A7S7L475"/>
<dbReference type="KEGG" id="aia:AWH56_015355"/>
<evidence type="ECO:0000313" key="2">
    <source>
        <dbReference type="Proteomes" id="UP000180175"/>
    </source>
</evidence>
<protein>
    <submittedName>
        <fullName evidence="1">Uncharacterized protein</fullName>
    </submittedName>
</protein>
<proteinExistence type="predicted"/>
<organism evidence="1 2">
    <name type="scientific">Anaerobacillus isosaccharinicus</name>
    <dbReference type="NCBI Taxonomy" id="1532552"/>
    <lineage>
        <taxon>Bacteria</taxon>
        <taxon>Bacillati</taxon>
        <taxon>Bacillota</taxon>
        <taxon>Bacilli</taxon>
        <taxon>Bacillales</taxon>
        <taxon>Bacillaceae</taxon>
        <taxon>Anaerobacillus</taxon>
    </lineage>
</organism>
<gene>
    <name evidence="1" type="ORF">AWH56_015355</name>
</gene>
<dbReference type="RefSeq" id="WP_182081103.1">
    <property type="nucleotide sequence ID" value="NZ_CP063356.2"/>
</dbReference>
<reference evidence="1 2" key="1">
    <citation type="journal article" date="2017" name="Genome Announc.">
        <title>Draft Genome Sequences of Four Alkaliphilic Bacteria Belonging to the Anaerobacillus Genus.</title>
        <authorList>
            <person name="Bassil N.M."/>
            <person name="Lloyd J.R."/>
        </authorList>
    </citation>
    <scope>NUCLEOTIDE SEQUENCE [LARGE SCALE GENOMIC DNA]</scope>
    <source>
        <strain evidence="1 2">NB2006</strain>
    </source>
</reference>
<evidence type="ECO:0000313" key="1">
    <source>
        <dbReference type="EMBL" id="QOY34112.1"/>
    </source>
</evidence>
<dbReference type="EMBL" id="CP063356">
    <property type="protein sequence ID" value="QOY34112.1"/>
    <property type="molecule type" value="Genomic_DNA"/>
</dbReference>
<reference evidence="1 2" key="2">
    <citation type="journal article" date="2019" name="Int. J. Syst. Evol. Microbiol.">
        <title>Anaerobacillus isosaccharinicus sp. nov., an alkaliphilic bacterium which degrades isosaccharinic acid.</title>
        <authorList>
            <person name="Bassil N.M."/>
            <person name="Lloyd J.R."/>
        </authorList>
    </citation>
    <scope>NUCLEOTIDE SEQUENCE [LARGE SCALE GENOMIC DNA]</scope>
    <source>
        <strain evidence="1 2">NB2006</strain>
    </source>
</reference>
<keyword evidence="2" id="KW-1185">Reference proteome</keyword>
<accession>A0A7S7L475</accession>
<name>A0A7S7L475_9BACI</name>
<dbReference type="Proteomes" id="UP000180175">
    <property type="component" value="Chromosome"/>
</dbReference>